<sequence length="820" mass="92791">MHKKRYFCFLTVLMLFFTNVVWSQENILWYTRPAAEWLEALPIGNSRMGGMYFGGIVKDELQLNNETFWSGSPYQNNGKEALVHLRAVRDSIFSNDEMAAYRLINRYFVVGPHGMRYLTLGSMFLSMKGQDAALVRHYYRDLDLKKAVAHISYSIGNVDYKREIFASLADKVIVMRLEANRKGALSFSLRHHCVLGGSHRVEGHTLIATIKGVAQEGVPAGLTAECRFHVVSDGHIHDYGDSIVIDGAQKATIYITSSTNFVNYHDISGNPSKQNVQILQQALRYNYPMLLKRHQMTYGRQYDRVSLILDRSEKSSEETDRRLADFAGGRDMALVALMFQYGRYLLISSSQPGGQPANLQGVWNDKLYAPWDSKYTININTEMNYWIAGPGNLPEAEMPLFCMLQDLSHTGAVTARVMYGCRGWMAHHNTDLWRIAGPVDGATWGMFPTGGAWLSTHIWQRYLFSGDQRFLRKMYPVMKGAADFLLDYMQIDPRTGWLETVPTVSPEHGPRGKGTTVTAGSTMDNQIAFDVFSNVRRATLLLYPKDTIYVDSLDHALSMLPPMQIGRYGQLQEWLQDADDPDDHHRHISQLYGLYPSNQISPYLHPELFEAARITLLERGDMATGWSLAWKINFWARMLDGNHAFKIISDMLHLLPDEEKAKDYPKGRTFPNLFDAHPPFQIDGNFGVAAGIAEMLLQSQDGAVHILPALPDAWHSGQVKGLRARGGFLVSIVWQKNKLRTLKIRSTIGGVLRLRSYVPLKGEGLRKATGPCPNPFLTPARVKSPLVSKDFHGSLLPVVRKVYEYDVNTRKGNNYIFYPE</sequence>
<dbReference type="InterPro" id="IPR049053">
    <property type="entry name" value="AFCA-like_C"/>
</dbReference>
<keyword evidence="5" id="KW-1185">Reference proteome</keyword>
<keyword evidence="4" id="KW-0378">Hydrolase</keyword>
<dbReference type="SUPFAM" id="SSF48208">
    <property type="entry name" value="Six-hairpin glycosidases"/>
    <property type="match status" value="1"/>
</dbReference>
<dbReference type="InterPro" id="IPR054363">
    <property type="entry name" value="GH95_cat"/>
</dbReference>
<dbReference type="RefSeq" id="WP_252760093.1">
    <property type="nucleotide sequence ID" value="NZ_JAMXLY010000005.1"/>
</dbReference>
<evidence type="ECO:0000313" key="4">
    <source>
        <dbReference type="EMBL" id="MCO6024699.1"/>
    </source>
</evidence>
<dbReference type="InterPro" id="IPR008928">
    <property type="entry name" value="6-hairpin_glycosidase_sf"/>
</dbReference>
<accession>A0ABT1BUD4</accession>
<proteinExistence type="predicted"/>
<dbReference type="Pfam" id="PF14498">
    <property type="entry name" value="Glyco_hyd_65N_2"/>
    <property type="match status" value="1"/>
</dbReference>
<comment type="caution">
    <text evidence="4">The sequence shown here is derived from an EMBL/GenBank/DDBJ whole genome shotgun (WGS) entry which is preliminary data.</text>
</comment>
<dbReference type="PANTHER" id="PTHR31084">
    <property type="entry name" value="ALPHA-L-FUCOSIDASE 2"/>
    <property type="match status" value="1"/>
</dbReference>
<reference evidence="4 5" key="1">
    <citation type="submission" date="2022-06" db="EMBL/GenBank/DDBJ databases">
        <title>A taxonomic note on the genus Prevotella: Description of four novel genera and emended description of the genera Hallella and Xylanibacter.</title>
        <authorList>
            <person name="Hitch T.C.A."/>
        </authorList>
    </citation>
    <scope>NUCLEOTIDE SEQUENCE [LARGE SCALE GENOMIC DNA]</scope>
    <source>
        <strain evidence="4 5">DSM 100619</strain>
    </source>
</reference>
<dbReference type="InterPro" id="IPR012341">
    <property type="entry name" value="6hp_glycosidase-like_sf"/>
</dbReference>
<evidence type="ECO:0000313" key="5">
    <source>
        <dbReference type="Proteomes" id="UP001204015"/>
    </source>
</evidence>
<name>A0ABT1BUD4_9BACT</name>
<dbReference type="GO" id="GO:0016787">
    <property type="term" value="F:hydrolase activity"/>
    <property type="evidence" value="ECO:0007669"/>
    <property type="project" value="UniProtKB-KW"/>
</dbReference>
<feature type="domain" description="Alpha fucosidase A-like C-terminal" evidence="2">
    <location>
        <begin position="698"/>
        <end position="758"/>
    </location>
</feature>
<organism evidence="4 5">
    <name type="scientific">Segatella cerevisiae</name>
    <dbReference type="NCBI Taxonomy" id="2053716"/>
    <lineage>
        <taxon>Bacteria</taxon>
        <taxon>Pseudomonadati</taxon>
        <taxon>Bacteroidota</taxon>
        <taxon>Bacteroidia</taxon>
        <taxon>Bacteroidales</taxon>
        <taxon>Prevotellaceae</taxon>
        <taxon>Segatella</taxon>
    </lineage>
</organism>
<feature type="domain" description="Glycosyl hydrolase family 95 N-terminal" evidence="1">
    <location>
        <begin position="28"/>
        <end position="263"/>
    </location>
</feature>
<dbReference type="InterPro" id="IPR016518">
    <property type="entry name" value="Alpha-L-fucosidase"/>
</dbReference>
<evidence type="ECO:0000259" key="1">
    <source>
        <dbReference type="Pfam" id="PF14498"/>
    </source>
</evidence>
<dbReference type="Pfam" id="PF21307">
    <property type="entry name" value="Glyco_hydro_95_C"/>
    <property type="match status" value="1"/>
</dbReference>
<evidence type="ECO:0000259" key="2">
    <source>
        <dbReference type="Pfam" id="PF21307"/>
    </source>
</evidence>
<dbReference type="PANTHER" id="PTHR31084:SF0">
    <property type="entry name" value="ALPHA-L-FUCOSIDASE 2"/>
    <property type="match status" value="1"/>
</dbReference>
<dbReference type="Pfam" id="PF22124">
    <property type="entry name" value="Glyco_hydro_95_cat"/>
    <property type="match status" value="1"/>
</dbReference>
<dbReference type="Proteomes" id="UP001204015">
    <property type="component" value="Unassembled WGS sequence"/>
</dbReference>
<feature type="domain" description="Glycosyl hydrolase family 95 catalytic" evidence="3">
    <location>
        <begin position="287"/>
        <end position="696"/>
    </location>
</feature>
<gene>
    <name evidence="4" type="ORF">NG821_02385</name>
</gene>
<dbReference type="PIRSF" id="PIRSF007663">
    <property type="entry name" value="UCP007663"/>
    <property type="match status" value="1"/>
</dbReference>
<evidence type="ECO:0000259" key="3">
    <source>
        <dbReference type="Pfam" id="PF22124"/>
    </source>
</evidence>
<dbReference type="EMBL" id="JAMXLY010000005">
    <property type="protein sequence ID" value="MCO6024699.1"/>
    <property type="molecule type" value="Genomic_DNA"/>
</dbReference>
<dbReference type="Gene3D" id="1.50.10.10">
    <property type="match status" value="1"/>
</dbReference>
<protein>
    <submittedName>
        <fullName evidence="4">Glycoside hydrolase family 95 protein</fullName>
    </submittedName>
</protein>
<dbReference type="InterPro" id="IPR027414">
    <property type="entry name" value="GH95_N_dom"/>
</dbReference>